<organism evidence="2">
    <name type="scientific">Eucalyptus grandis</name>
    <name type="common">Flooded gum</name>
    <dbReference type="NCBI Taxonomy" id="71139"/>
    <lineage>
        <taxon>Eukaryota</taxon>
        <taxon>Viridiplantae</taxon>
        <taxon>Streptophyta</taxon>
        <taxon>Embryophyta</taxon>
        <taxon>Tracheophyta</taxon>
        <taxon>Spermatophyta</taxon>
        <taxon>Magnoliopsida</taxon>
        <taxon>eudicotyledons</taxon>
        <taxon>Gunneridae</taxon>
        <taxon>Pentapetalae</taxon>
        <taxon>rosids</taxon>
        <taxon>malvids</taxon>
        <taxon>Myrtales</taxon>
        <taxon>Myrtaceae</taxon>
        <taxon>Myrtoideae</taxon>
        <taxon>Eucalypteae</taxon>
        <taxon>Eucalyptus</taxon>
    </lineage>
</organism>
<feature type="region of interest" description="Disordered" evidence="1">
    <location>
        <begin position="64"/>
        <end position="100"/>
    </location>
</feature>
<feature type="region of interest" description="Disordered" evidence="1">
    <location>
        <begin position="1"/>
        <end position="33"/>
    </location>
</feature>
<feature type="region of interest" description="Disordered" evidence="1">
    <location>
        <begin position="135"/>
        <end position="159"/>
    </location>
</feature>
<feature type="compositionally biased region" description="Basic and acidic residues" evidence="1">
    <location>
        <begin position="64"/>
        <end position="75"/>
    </location>
</feature>
<dbReference type="eggNOG" id="ENOG502S1FS">
    <property type="taxonomic scope" value="Eukaryota"/>
</dbReference>
<dbReference type="GO" id="GO:0009651">
    <property type="term" value="P:response to salt stress"/>
    <property type="evidence" value="ECO:0007669"/>
    <property type="project" value="EnsemblPlants"/>
</dbReference>
<proteinExistence type="predicted"/>
<accession>A0A059A611</accession>
<protein>
    <submittedName>
        <fullName evidence="2">Uncharacterized protein</fullName>
    </submittedName>
</protein>
<dbReference type="OMA" id="EPWNTTK"/>
<reference evidence="2" key="1">
    <citation type="submission" date="2013-07" db="EMBL/GenBank/DDBJ databases">
        <title>The genome of Eucalyptus grandis.</title>
        <authorList>
            <person name="Schmutz J."/>
            <person name="Hayes R."/>
            <person name="Myburg A."/>
            <person name="Tuskan G."/>
            <person name="Grattapaglia D."/>
            <person name="Rokhsar D.S."/>
        </authorList>
    </citation>
    <scope>NUCLEOTIDE SEQUENCE</scope>
    <source>
        <tissue evidence="2">Leaf extractions</tissue>
    </source>
</reference>
<dbReference type="Gramene" id="KCW49517">
    <property type="protein sequence ID" value="KCW49517"/>
    <property type="gene ID" value="EUGRSUZ_K03042"/>
</dbReference>
<name>A0A059A611_EUCGR</name>
<evidence type="ECO:0000256" key="1">
    <source>
        <dbReference type="SAM" id="MobiDB-lite"/>
    </source>
</evidence>
<dbReference type="PANTHER" id="PTHR33738:SF1">
    <property type="entry name" value="PLANT_T7H20-70 PROTEIN"/>
    <property type="match status" value="1"/>
</dbReference>
<dbReference type="FunCoup" id="A0A059A611">
    <property type="interactions" value="61"/>
</dbReference>
<feature type="compositionally biased region" description="Polar residues" evidence="1">
    <location>
        <begin position="135"/>
        <end position="145"/>
    </location>
</feature>
<dbReference type="EMBL" id="KK198763">
    <property type="protein sequence ID" value="KCW49517.1"/>
    <property type="molecule type" value="Genomic_DNA"/>
</dbReference>
<dbReference type="PANTHER" id="PTHR33738">
    <property type="entry name" value="EMB|CAB82975.1"/>
    <property type="match status" value="1"/>
</dbReference>
<sequence>MEGRKQGGSSSAPASASASASASPPPSSFASELFGSKEAYPSSSSAGIFGSIFAPPPRVLGKESVRYESERKQDFQNEPWRSKSGLPDDASNVSGGGQSMLNGDMATIYQEQRVQPCHLSSSIFYGGQENYCHPSSTQGSGLNSVSKKDPGEDDGSASRGNWWQGMGLYITESLPVRRIVNMVHSNTILAV</sequence>
<dbReference type="AlphaFoldDB" id="A0A059A611"/>
<gene>
    <name evidence="2" type="ORF">EUGRSUZ_K03042</name>
</gene>
<evidence type="ECO:0000313" key="2">
    <source>
        <dbReference type="EMBL" id="KCW49517.1"/>
    </source>
</evidence>
<feature type="compositionally biased region" description="Low complexity" evidence="1">
    <location>
        <begin position="9"/>
        <end position="22"/>
    </location>
</feature>
<dbReference type="InParanoid" id="A0A059A611"/>